<evidence type="ECO:0000256" key="6">
    <source>
        <dbReference type="ARBA" id="ARBA00023136"/>
    </source>
</evidence>
<dbReference type="PANTHER" id="PTHR38035:SF1">
    <property type="entry name" value="ANCILLARY SECYEG TRANSLOCON SUBUNIT"/>
    <property type="match status" value="1"/>
</dbReference>
<accession>A0A964T4M9</accession>
<keyword evidence="7" id="KW-0143">Chaperone</keyword>
<feature type="domain" description="Ancillary SecYEG translocon subunit/Cell division coordinator CpoB TPR" evidence="10">
    <location>
        <begin position="25"/>
        <end position="200"/>
    </location>
</feature>
<evidence type="ECO:0000256" key="5">
    <source>
        <dbReference type="ARBA" id="ARBA00022989"/>
    </source>
</evidence>
<name>A0A964T4M9_9HYPH</name>
<dbReference type="GO" id="GO:0005886">
    <property type="term" value="C:plasma membrane"/>
    <property type="evidence" value="ECO:0007669"/>
    <property type="project" value="UniProtKB-SubCell"/>
</dbReference>
<dbReference type="InterPro" id="IPR018704">
    <property type="entry name" value="SecYEG/CpoB_TPR"/>
</dbReference>
<feature type="compositionally biased region" description="Low complexity" evidence="8">
    <location>
        <begin position="229"/>
        <end position="258"/>
    </location>
</feature>
<keyword evidence="4 9" id="KW-0812">Transmembrane</keyword>
<evidence type="ECO:0000256" key="4">
    <source>
        <dbReference type="ARBA" id="ARBA00022692"/>
    </source>
</evidence>
<evidence type="ECO:0000256" key="2">
    <source>
        <dbReference type="ARBA" id="ARBA00004236"/>
    </source>
</evidence>
<evidence type="ECO:0000256" key="7">
    <source>
        <dbReference type="ARBA" id="ARBA00023186"/>
    </source>
</evidence>
<evidence type="ECO:0000256" key="9">
    <source>
        <dbReference type="SAM" id="Phobius"/>
    </source>
</evidence>
<sequence length="258" mass="27463">MAHDDRSSDQFIREVDEELRRDQIKAIWDRFGVLIIGVCVAVVLVTAGYRGWLWWQQRQATAAGDRFMAALQAADSGKRDEAERLLSGLAADGYGGYDFLARLALAGEKAKAGETADAVADYDGIAGDGNVPGDLRDLARLRAALLELGAGDLDKARARAEPLAVAGNPWRHLAREVMGMVAYQQGQLKPARDLFETIQQDVEAPQDLQNRAGVMIGLIDGQLPPSETNQAAGGASQANGADQPAADASAPQEAAPAE</sequence>
<evidence type="ECO:0000259" key="10">
    <source>
        <dbReference type="Pfam" id="PF09976"/>
    </source>
</evidence>
<protein>
    <submittedName>
        <fullName evidence="11">Tetratricopeptide repeat protein</fullName>
    </submittedName>
</protein>
<dbReference type="OrthoDB" id="7173339at2"/>
<dbReference type="Pfam" id="PF09976">
    <property type="entry name" value="TPR_21"/>
    <property type="match status" value="1"/>
</dbReference>
<dbReference type="AlphaFoldDB" id="A0A964T4M9"/>
<keyword evidence="6 9" id="KW-0472">Membrane</keyword>
<dbReference type="GO" id="GO:0044877">
    <property type="term" value="F:protein-containing complex binding"/>
    <property type="evidence" value="ECO:0007669"/>
    <property type="project" value="InterPro"/>
</dbReference>
<evidence type="ECO:0000313" key="12">
    <source>
        <dbReference type="Proteomes" id="UP000773614"/>
    </source>
</evidence>
<evidence type="ECO:0000256" key="8">
    <source>
        <dbReference type="SAM" id="MobiDB-lite"/>
    </source>
</evidence>
<keyword evidence="5 9" id="KW-1133">Transmembrane helix</keyword>
<feature type="region of interest" description="Disordered" evidence="8">
    <location>
        <begin position="220"/>
        <end position="258"/>
    </location>
</feature>
<proteinExistence type="predicted"/>
<keyword evidence="12" id="KW-1185">Reference proteome</keyword>
<gene>
    <name evidence="11" type="ORF">E4O86_12000</name>
</gene>
<feature type="transmembrane region" description="Helical" evidence="9">
    <location>
        <begin position="31"/>
        <end position="55"/>
    </location>
</feature>
<organism evidence="11 12">
    <name type="scientific">Propylenella binzhouense</name>
    <dbReference type="NCBI Taxonomy" id="2555902"/>
    <lineage>
        <taxon>Bacteria</taxon>
        <taxon>Pseudomonadati</taxon>
        <taxon>Pseudomonadota</taxon>
        <taxon>Alphaproteobacteria</taxon>
        <taxon>Hyphomicrobiales</taxon>
        <taxon>Propylenellaceae</taxon>
        <taxon>Propylenella</taxon>
    </lineage>
</organism>
<evidence type="ECO:0000313" key="11">
    <source>
        <dbReference type="EMBL" id="MYZ48431.1"/>
    </source>
</evidence>
<dbReference type="EMBL" id="SPKJ01000037">
    <property type="protein sequence ID" value="MYZ48431.1"/>
    <property type="molecule type" value="Genomic_DNA"/>
</dbReference>
<keyword evidence="3" id="KW-1003">Cell membrane</keyword>
<reference evidence="11" key="1">
    <citation type="submission" date="2019-03" db="EMBL/GenBank/DDBJ databases">
        <title>Afifella sp. nov., isolated from activated sludge.</title>
        <authorList>
            <person name="Li Q."/>
            <person name="Liu Y."/>
        </authorList>
    </citation>
    <scope>NUCLEOTIDE SEQUENCE</scope>
    <source>
        <strain evidence="11">L72</strain>
    </source>
</reference>
<evidence type="ECO:0000256" key="1">
    <source>
        <dbReference type="ARBA" id="ARBA00004167"/>
    </source>
</evidence>
<dbReference type="Proteomes" id="UP000773614">
    <property type="component" value="Unassembled WGS sequence"/>
</dbReference>
<comment type="subcellular location">
    <subcellularLocation>
        <location evidence="2">Cell membrane</location>
    </subcellularLocation>
    <subcellularLocation>
        <location evidence="1">Membrane</location>
        <topology evidence="1">Single-pass membrane protein</topology>
    </subcellularLocation>
</comment>
<dbReference type="RefSeq" id="WP_161140780.1">
    <property type="nucleotide sequence ID" value="NZ_SPKJ01000037.1"/>
</dbReference>
<evidence type="ECO:0000256" key="3">
    <source>
        <dbReference type="ARBA" id="ARBA00022475"/>
    </source>
</evidence>
<comment type="caution">
    <text evidence="11">The sequence shown here is derived from an EMBL/GenBank/DDBJ whole genome shotgun (WGS) entry which is preliminary data.</text>
</comment>
<dbReference type="PANTHER" id="PTHR38035">
    <property type="entry name" value="UPF0070 PROTEIN YFGM"/>
    <property type="match status" value="1"/>
</dbReference>
<dbReference type="InterPro" id="IPR026039">
    <property type="entry name" value="YfgM"/>
</dbReference>